<evidence type="ECO:0000313" key="2">
    <source>
        <dbReference type="Proteomes" id="UP000037387"/>
    </source>
</evidence>
<dbReference type="PATRIC" id="fig|1350482.3.peg.2488"/>
<protein>
    <submittedName>
        <fullName evidence="1">Uncharacterized protein</fullName>
    </submittedName>
</protein>
<evidence type="ECO:0000313" key="1">
    <source>
        <dbReference type="EMBL" id="KON73726.1"/>
    </source>
</evidence>
<gene>
    <name evidence="1" type="ORF">M768_12355</name>
</gene>
<keyword evidence="2" id="KW-1185">Reference proteome</keyword>
<organism evidence="1 2">
    <name type="scientific">Cellulosimicrobium cellulans F16</name>
    <dbReference type="NCBI Taxonomy" id="1350482"/>
    <lineage>
        <taxon>Bacteria</taxon>
        <taxon>Bacillati</taxon>
        <taxon>Actinomycetota</taxon>
        <taxon>Actinomycetes</taxon>
        <taxon>Micrococcales</taxon>
        <taxon>Promicromonosporaceae</taxon>
        <taxon>Cellulosimicrobium</taxon>
    </lineage>
</organism>
<accession>A0A0M0F959</accession>
<dbReference type="Proteomes" id="UP000037387">
    <property type="component" value="Unassembled WGS sequence"/>
</dbReference>
<reference evidence="1 2" key="1">
    <citation type="journal article" date="2015" name="Sci. Rep.">
        <title>Functional and structural properties of a novel cellulosome-like multienzyme complex: efficient glycoside hydrolysis of water-insoluble 7-xylosyl-10-deacetylpaclitaxel.</title>
        <authorList>
            <person name="Dou T.Y."/>
            <person name="Luan H.W."/>
            <person name="Ge G.B."/>
            <person name="Dong M.M."/>
            <person name="Zou H.F."/>
            <person name="He Y.Q."/>
            <person name="Cui P."/>
            <person name="Wang J.Y."/>
            <person name="Hao D.C."/>
            <person name="Yang S.L."/>
            <person name="Yang L."/>
        </authorList>
    </citation>
    <scope>NUCLEOTIDE SEQUENCE [LARGE SCALE GENOMIC DNA]</scope>
    <source>
        <strain evidence="1 2">F16</strain>
    </source>
</reference>
<name>A0A0M0F959_CELCE</name>
<comment type="caution">
    <text evidence="1">The sequence shown here is derived from an EMBL/GenBank/DDBJ whole genome shotgun (WGS) entry which is preliminary data.</text>
</comment>
<dbReference type="AlphaFoldDB" id="A0A0M0F959"/>
<proteinExistence type="predicted"/>
<sequence length="34" mass="3682">MSSLLSVGLLLVILACPTAERTSAQEVRPRRRGT</sequence>
<dbReference type="EMBL" id="ATNL01000008">
    <property type="protein sequence ID" value="KON73726.1"/>
    <property type="molecule type" value="Genomic_DNA"/>
</dbReference>